<dbReference type="InterPro" id="IPR036457">
    <property type="entry name" value="PPM-type-like_dom_sf"/>
</dbReference>
<dbReference type="Pfam" id="PF00672">
    <property type="entry name" value="HAMP"/>
    <property type="match status" value="1"/>
</dbReference>
<dbReference type="GO" id="GO:0016020">
    <property type="term" value="C:membrane"/>
    <property type="evidence" value="ECO:0007669"/>
    <property type="project" value="InterPro"/>
</dbReference>
<dbReference type="InterPro" id="IPR001932">
    <property type="entry name" value="PPM-type_phosphatase-like_dom"/>
</dbReference>
<dbReference type="InterPro" id="IPR052016">
    <property type="entry name" value="Bact_Sigma-Reg"/>
</dbReference>
<dbReference type="InterPro" id="IPR000700">
    <property type="entry name" value="PAS-assoc_C"/>
</dbReference>
<dbReference type="Pfam" id="PF01590">
    <property type="entry name" value="GAF"/>
    <property type="match status" value="1"/>
</dbReference>
<gene>
    <name evidence="8" type="ORF">A2074_04275</name>
</gene>
<evidence type="ECO:0000259" key="7">
    <source>
        <dbReference type="PROSITE" id="PS50885"/>
    </source>
</evidence>
<dbReference type="InterPro" id="IPR003018">
    <property type="entry name" value="GAF"/>
</dbReference>
<evidence type="ECO:0000256" key="1">
    <source>
        <dbReference type="ARBA" id="ARBA00022692"/>
    </source>
</evidence>
<evidence type="ECO:0000259" key="5">
    <source>
        <dbReference type="PROSITE" id="PS50112"/>
    </source>
</evidence>
<dbReference type="SMART" id="SM00091">
    <property type="entry name" value="PAS"/>
    <property type="match status" value="1"/>
</dbReference>
<dbReference type="InterPro" id="IPR029016">
    <property type="entry name" value="GAF-like_dom_sf"/>
</dbReference>
<evidence type="ECO:0000259" key="6">
    <source>
        <dbReference type="PROSITE" id="PS50113"/>
    </source>
</evidence>
<dbReference type="CDD" id="cd00130">
    <property type="entry name" value="PAS"/>
    <property type="match status" value="1"/>
</dbReference>
<comment type="caution">
    <text evidence="8">The sequence shown here is derived from an EMBL/GenBank/DDBJ whole genome shotgun (WGS) entry which is preliminary data.</text>
</comment>
<dbReference type="AlphaFoldDB" id="A0A1F2UI80"/>
<dbReference type="Gene3D" id="3.30.450.40">
    <property type="match status" value="1"/>
</dbReference>
<dbReference type="Proteomes" id="UP000178086">
    <property type="component" value="Unassembled WGS sequence"/>
</dbReference>
<dbReference type="PANTHER" id="PTHR43156:SF2">
    <property type="entry name" value="STAGE II SPORULATION PROTEIN E"/>
    <property type="match status" value="1"/>
</dbReference>
<dbReference type="SMART" id="SM00331">
    <property type="entry name" value="PP2C_SIG"/>
    <property type="match status" value="1"/>
</dbReference>
<dbReference type="Gene3D" id="3.30.450.20">
    <property type="entry name" value="PAS domain"/>
    <property type="match status" value="1"/>
</dbReference>
<dbReference type="EMBL" id="MELI01000086">
    <property type="protein sequence ID" value="OFW32744.1"/>
    <property type="molecule type" value="Genomic_DNA"/>
</dbReference>
<proteinExistence type="predicted"/>
<reference evidence="8 9" key="1">
    <citation type="journal article" date="2016" name="Nat. Commun.">
        <title>Thousands of microbial genomes shed light on interconnected biogeochemical processes in an aquifer system.</title>
        <authorList>
            <person name="Anantharaman K."/>
            <person name="Brown C.T."/>
            <person name="Hug L.A."/>
            <person name="Sharon I."/>
            <person name="Castelle C.J."/>
            <person name="Probst A.J."/>
            <person name="Thomas B.C."/>
            <person name="Singh A."/>
            <person name="Wilkins M.J."/>
            <person name="Karaoz U."/>
            <person name="Brodie E.L."/>
            <person name="Williams K.H."/>
            <person name="Hubbard S.S."/>
            <person name="Banfield J.F."/>
        </authorList>
    </citation>
    <scope>NUCLEOTIDE SEQUENCE [LARGE SCALE GENOMIC DNA]</scope>
</reference>
<dbReference type="SUPFAM" id="SSF55785">
    <property type="entry name" value="PYP-like sensor domain (PAS domain)"/>
    <property type="match status" value="1"/>
</dbReference>
<dbReference type="PANTHER" id="PTHR43156">
    <property type="entry name" value="STAGE II SPORULATION PROTEIN E-RELATED"/>
    <property type="match status" value="1"/>
</dbReference>
<dbReference type="SMART" id="SM00304">
    <property type="entry name" value="HAMP"/>
    <property type="match status" value="1"/>
</dbReference>
<dbReference type="GO" id="GO:0007165">
    <property type="term" value="P:signal transduction"/>
    <property type="evidence" value="ECO:0007669"/>
    <property type="project" value="InterPro"/>
</dbReference>
<dbReference type="InterPro" id="IPR013656">
    <property type="entry name" value="PAS_4"/>
</dbReference>
<dbReference type="SUPFAM" id="SSF55781">
    <property type="entry name" value="GAF domain-like"/>
    <property type="match status" value="1"/>
</dbReference>
<keyword evidence="4" id="KW-0472">Membrane</keyword>
<evidence type="ECO:0000313" key="8">
    <source>
        <dbReference type="EMBL" id="OFW32744.1"/>
    </source>
</evidence>
<dbReference type="GO" id="GO:0016791">
    <property type="term" value="F:phosphatase activity"/>
    <property type="evidence" value="ECO:0007669"/>
    <property type="project" value="TreeGrafter"/>
</dbReference>
<dbReference type="SMART" id="SM00086">
    <property type="entry name" value="PAC"/>
    <property type="match status" value="1"/>
</dbReference>
<feature type="transmembrane region" description="Helical" evidence="4">
    <location>
        <begin position="6"/>
        <end position="29"/>
    </location>
</feature>
<dbReference type="InterPro" id="IPR001610">
    <property type="entry name" value="PAC"/>
</dbReference>
<keyword evidence="3 4" id="KW-1133">Transmembrane helix</keyword>
<evidence type="ECO:0000313" key="9">
    <source>
        <dbReference type="Proteomes" id="UP000178086"/>
    </source>
</evidence>
<evidence type="ECO:0000256" key="4">
    <source>
        <dbReference type="SAM" id="Phobius"/>
    </source>
</evidence>
<dbReference type="Pfam" id="PF07228">
    <property type="entry name" value="SpoIIE"/>
    <property type="match status" value="1"/>
</dbReference>
<dbReference type="SUPFAM" id="SSF81606">
    <property type="entry name" value="PP2C-like"/>
    <property type="match status" value="1"/>
</dbReference>
<dbReference type="Pfam" id="PF08448">
    <property type="entry name" value="PAS_4"/>
    <property type="match status" value="1"/>
</dbReference>
<dbReference type="NCBIfam" id="TIGR00229">
    <property type="entry name" value="sensory_box"/>
    <property type="match status" value="1"/>
</dbReference>
<dbReference type="SUPFAM" id="SSF158472">
    <property type="entry name" value="HAMP domain-like"/>
    <property type="match status" value="1"/>
</dbReference>
<dbReference type="CDD" id="cd06225">
    <property type="entry name" value="HAMP"/>
    <property type="match status" value="1"/>
</dbReference>
<dbReference type="InterPro" id="IPR003660">
    <property type="entry name" value="HAMP_dom"/>
</dbReference>
<feature type="domain" description="HAMP" evidence="7">
    <location>
        <begin position="193"/>
        <end position="245"/>
    </location>
</feature>
<feature type="domain" description="PAC" evidence="6">
    <location>
        <begin position="345"/>
        <end position="397"/>
    </location>
</feature>
<dbReference type="Gene3D" id="3.60.40.10">
    <property type="entry name" value="PPM-type phosphatase domain"/>
    <property type="match status" value="1"/>
</dbReference>
<dbReference type="Gene3D" id="6.10.340.10">
    <property type="match status" value="1"/>
</dbReference>
<organism evidence="8 9">
    <name type="scientific">Candidatus Aquicultor primus</name>
    <dbReference type="NCBI Taxonomy" id="1797195"/>
    <lineage>
        <taxon>Bacteria</taxon>
        <taxon>Bacillati</taxon>
        <taxon>Actinomycetota</taxon>
        <taxon>Candidatus Aquicultoria</taxon>
        <taxon>Candidatus Aquicultorales</taxon>
        <taxon>Candidatus Aquicultoraceae</taxon>
        <taxon>Candidatus Aquicultor</taxon>
    </lineage>
</organism>
<dbReference type="InterPro" id="IPR000014">
    <property type="entry name" value="PAS"/>
</dbReference>
<feature type="domain" description="PAS" evidence="5">
    <location>
        <begin position="267"/>
        <end position="340"/>
    </location>
</feature>
<dbReference type="SMART" id="SM00065">
    <property type="entry name" value="GAF"/>
    <property type="match status" value="1"/>
</dbReference>
<dbReference type="PROSITE" id="PS50113">
    <property type="entry name" value="PAC"/>
    <property type="match status" value="1"/>
</dbReference>
<sequence length="814" mass="89211">MRIRTQFIVAMIMSGLVLLIVAVSVLWTIQQIGRLNMQEEIAISIERGASELSYLSNDYLLFREDQQRTRWETKWSSISRDLAQLKPSSPEQQIIADNIKANHLRLKAVFDNVASASHDTTRTPAAESVQSFTQVSWSRMAVQNQGIAFDALQLSQIIRDRKDQVRHTNNQLMFILLGAFSAYFITNYLIVQRRLLSSIADLQAGTKVIGSGNLDFALEVKRDDEIGELSHAFNQMTADLKGVTASKSELEVEIAEREAAQQALHAEQERLSVTLGSIGDGVIATDVNANVVILNGVAEELTGWTQEEAEGKPLLEVFDIINETTREPAENPVDKALKTGVVVGLANHTALIAKDGTERSIADSCAPIRALDGAIIGVVLVFRDVTEQKQLENERERLHRQVEDELEISNLLLRAADTLAEPIDLNGVLESLADIVLDVTGSRRIGIYLLNKKTYELEAGAARGESILPVGSKFNFKQLAPQFQSVVYDKQSRVIDYESADVAEENRQRAESLNIKVALSVPLIYKGDVLGILALDNPGERQNVTERDIELVEGIAAQAAVAIENARLYEAERRIADTLQEALLTVPEGMNGLGYGYMYRSATEGAKVGGDFYDLFELGGGRVGITLGDVSGKGLQAATLTSVVRSTIRAYALDGHCPSKIIAKANEAVRLASGPASFVTVFFGLLDTATGKLTYCSAGHPPAILHQAAGVELLREHSPIIGAFADMSYTEEETYLQKGDSLVLYTDGVTEARRDEEFYGEERLIDFLTQAQEIPVKEIPQAIYNDIVAYSGGKLLDDIAILAISLAGEPRDRY</sequence>
<evidence type="ECO:0008006" key="10">
    <source>
        <dbReference type="Google" id="ProtNLM"/>
    </source>
</evidence>
<evidence type="ECO:0000256" key="3">
    <source>
        <dbReference type="ARBA" id="ARBA00022989"/>
    </source>
</evidence>
<accession>A0A1F2UI80</accession>
<name>A0A1F2UI80_9ACTN</name>
<dbReference type="InterPro" id="IPR035965">
    <property type="entry name" value="PAS-like_dom_sf"/>
</dbReference>
<dbReference type="PROSITE" id="PS50112">
    <property type="entry name" value="PAS"/>
    <property type="match status" value="1"/>
</dbReference>
<dbReference type="PROSITE" id="PS50885">
    <property type="entry name" value="HAMP"/>
    <property type="match status" value="1"/>
</dbReference>
<evidence type="ECO:0000256" key="2">
    <source>
        <dbReference type="ARBA" id="ARBA00022801"/>
    </source>
</evidence>
<protein>
    <recommendedName>
        <fullName evidence="10">PAS domain S-box protein</fullName>
    </recommendedName>
</protein>
<keyword evidence="1 4" id="KW-0812">Transmembrane</keyword>
<keyword evidence="2" id="KW-0378">Hydrolase</keyword>